<gene>
    <name evidence="5" type="ORF">BQ2448_232</name>
</gene>
<evidence type="ECO:0000313" key="6">
    <source>
        <dbReference type="Proteomes" id="UP000198372"/>
    </source>
</evidence>
<sequence length="501" mass="55976">MSSARGPSPKGYHSPALWNSPGRAGAIASSSRTSSSNMSPAKGPMTKGRTTYTSQSLLSFIRYGLLAFAVFVTLLILSDNDSSPSLLGFRLRRRAFVPSKRFHRLGAGQWSPLPLPFSHSDAQEEYGSSAFDPAFPNRVEEIGLSVAGWRWLPNLRSSKGMREWNAYLFVKRLLNSEHGLIIVGDEASQQMMTALGGLVDPKDAQTHHSKIDWGGLLRVARGGYYVDPRTKGAPFRYTSIPNESAEITIWRSTWLKRLRRDLPHVPDSRFEAPVVRFFRHDTLVNTTRITELAKAMRLSPVFLKEGTSRRLRQSNWRSILQPLSTDPTWRGQQNSVLLFNSGSHWKSDEFGLNAQDLIDVSQAMIRDLLFELIELPRFDIIGRSTPLTAPGCAYHVAPLDSAPPIANDSDISSRVWQPLDLQNSWWAAEMDAIARKGRTKDNSGSVVYMNVTEMSGQRPDARVVGSSDRPDCLHWTLPGVPSVWLRMLWHIIHGVDNSVGS</sequence>
<proteinExistence type="inferred from homology"/>
<keyword evidence="6" id="KW-1185">Reference proteome</keyword>
<name>A0A238F7Q6_9BASI</name>
<keyword evidence="3" id="KW-0812">Transmembrane</keyword>
<feature type="transmembrane region" description="Helical" evidence="3">
    <location>
        <begin position="57"/>
        <end position="77"/>
    </location>
</feature>
<dbReference type="Pfam" id="PF13839">
    <property type="entry name" value="PC-Esterase"/>
    <property type="match status" value="1"/>
</dbReference>
<accession>A0A238F7Q6</accession>
<dbReference type="GO" id="GO:0016740">
    <property type="term" value="F:transferase activity"/>
    <property type="evidence" value="ECO:0007669"/>
    <property type="project" value="InterPro"/>
</dbReference>
<protein>
    <submittedName>
        <fullName evidence="5">BQ2448_232 protein</fullName>
    </submittedName>
</protein>
<keyword evidence="3" id="KW-0472">Membrane</keyword>
<dbReference type="OrthoDB" id="2533057at2759"/>
<evidence type="ECO:0000256" key="1">
    <source>
        <dbReference type="ARBA" id="ARBA00007727"/>
    </source>
</evidence>
<organism evidence="5 6">
    <name type="scientific">Microbotryum intermedium</name>
    <dbReference type="NCBI Taxonomy" id="269621"/>
    <lineage>
        <taxon>Eukaryota</taxon>
        <taxon>Fungi</taxon>
        <taxon>Dikarya</taxon>
        <taxon>Basidiomycota</taxon>
        <taxon>Pucciniomycotina</taxon>
        <taxon>Microbotryomycetes</taxon>
        <taxon>Microbotryales</taxon>
        <taxon>Microbotryaceae</taxon>
        <taxon>Microbotryum</taxon>
    </lineage>
</organism>
<feature type="region of interest" description="Disordered" evidence="2">
    <location>
        <begin position="1"/>
        <end position="48"/>
    </location>
</feature>
<comment type="similarity">
    <text evidence="1">Belongs to the PC-esterase family. TBL subfamily.</text>
</comment>
<reference evidence="6" key="1">
    <citation type="submission" date="2016-09" db="EMBL/GenBank/DDBJ databases">
        <authorList>
            <person name="Jeantristanb JTB J.-T."/>
            <person name="Ricardo R."/>
        </authorList>
    </citation>
    <scope>NUCLEOTIDE SEQUENCE [LARGE SCALE GENOMIC DNA]</scope>
</reference>
<feature type="domain" description="Trichome birefringence-like C-terminal" evidence="4">
    <location>
        <begin position="423"/>
        <end position="490"/>
    </location>
</feature>
<feature type="compositionally biased region" description="Low complexity" evidence="2">
    <location>
        <begin position="20"/>
        <end position="41"/>
    </location>
</feature>
<evidence type="ECO:0000256" key="2">
    <source>
        <dbReference type="SAM" id="MobiDB-lite"/>
    </source>
</evidence>
<dbReference type="Proteomes" id="UP000198372">
    <property type="component" value="Unassembled WGS sequence"/>
</dbReference>
<evidence type="ECO:0000259" key="4">
    <source>
        <dbReference type="Pfam" id="PF13839"/>
    </source>
</evidence>
<evidence type="ECO:0000313" key="5">
    <source>
        <dbReference type="EMBL" id="SCV68111.1"/>
    </source>
</evidence>
<dbReference type="EMBL" id="FMSP01000003">
    <property type="protein sequence ID" value="SCV68111.1"/>
    <property type="molecule type" value="Genomic_DNA"/>
</dbReference>
<keyword evidence="3" id="KW-1133">Transmembrane helix</keyword>
<evidence type="ECO:0000256" key="3">
    <source>
        <dbReference type="SAM" id="Phobius"/>
    </source>
</evidence>
<dbReference type="AlphaFoldDB" id="A0A238F7Q6"/>
<dbReference type="InterPro" id="IPR026057">
    <property type="entry name" value="TBL_C"/>
</dbReference>